<accession>A0A8S5N3R5</accession>
<evidence type="ECO:0000313" key="1">
    <source>
        <dbReference type="EMBL" id="DAD89317.1"/>
    </source>
</evidence>
<proteinExistence type="predicted"/>
<reference evidence="1" key="1">
    <citation type="journal article" date="2021" name="Proc. Natl. Acad. Sci. U.S.A.">
        <title>A Catalog of Tens of Thousands of Viruses from Human Metagenomes Reveals Hidden Associations with Chronic Diseases.</title>
        <authorList>
            <person name="Tisza M.J."/>
            <person name="Buck C.B."/>
        </authorList>
    </citation>
    <scope>NUCLEOTIDE SEQUENCE</scope>
    <source>
        <strain evidence="1">Ct7Ux15</strain>
    </source>
</reference>
<sequence length="90" mass="9881">MASKYGNPRGQAATDAKRKYNSKNYDRIYPYVKKGKKSVYQRAAKASGFDSINDMIESLMDERAAAVLGLSPEQFAAEVQAAADAEQEKA</sequence>
<name>A0A8S5N3R5_9CAUD</name>
<dbReference type="EMBL" id="BK015058">
    <property type="protein sequence ID" value="DAD89317.1"/>
    <property type="molecule type" value="Genomic_DNA"/>
</dbReference>
<protein>
    <submittedName>
        <fullName evidence="1">Uncharacterized protein</fullName>
    </submittedName>
</protein>
<organism evidence="1">
    <name type="scientific">Caudovirales sp. ct7Ux15</name>
    <dbReference type="NCBI Taxonomy" id="2826767"/>
    <lineage>
        <taxon>Viruses</taxon>
        <taxon>Duplodnaviria</taxon>
        <taxon>Heunggongvirae</taxon>
        <taxon>Uroviricota</taxon>
        <taxon>Caudoviricetes</taxon>
    </lineage>
</organism>